<reference evidence="3" key="1">
    <citation type="submission" date="2016-06" db="UniProtKB">
        <authorList>
            <consortium name="WormBaseParasite"/>
        </authorList>
    </citation>
    <scope>IDENTIFICATION</scope>
</reference>
<dbReference type="Proteomes" id="UP000275846">
    <property type="component" value="Unassembled WGS sequence"/>
</dbReference>
<evidence type="ECO:0000313" key="1">
    <source>
        <dbReference type="EMBL" id="VDM01551.1"/>
    </source>
</evidence>
<dbReference type="WBParaSite" id="SSLN_0001573201-mRNA-1">
    <property type="protein sequence ID" value="SSLN_0001573201-mRNA-1"/>
    <property type="gene ID" value="SSLN_0001573201"/>
</dbReference>
<proteinExistence type="predicted"/>
<dbReference type="EMBL" id="UYSU01039655">
    <property type="protein sequence ID" value="VDM01551.1"/>
    <property type="molecule type" value="Genomic_DNA"/>
</dbReference>
<gene>
    <name evidence="1" type="ORF">SSLN_LOCUS15165</name>
</gene>
<dbReference type="AlphaFoldDB" id="A0A183TFB7"/>
<name>A0A183TFB7_SCHSO</name>
<keyword evidence="2" id="KW-1185">Reference proteome</keyword>
<accession>A0A183TFB7</accession>
<evidence type="ECO:0000313" key="2">
    <source>
        <dbReference type="Proteomes" id="UP000275846"/>
    </source>
</evidence>
<dbReference type="OrthoDB" id="425014at2759"/>
<organism evidence="3">
    <name type="scientific">Schistocephalus solidus</name>
    <name type="common">Tapeworm</name>
    <dbReference type="NCBI Taxonomy" id="70667"/>
    <lineage>
        <taxon>Eukaryota</taxon>
        <taxon>Metazoa</taxon>
        <taxon>Spiralia</taxon>
        <taxon>Lophotrochozoa</taxon>
        <taxon>Platyhelminthes</taxon>
        <taxon>Cestoda</taxon>
        <taxon>Eucestoda</taxon>
        <taxon>Diphyllobothriidea</taxon>
        <taxon>Diphyllobothriidae</taxon>
        <taxon>Schistocephalus</taxon>
    </lineage>
</organism>
<evidence type="ECO:0000313" key="3">
    <source>
        <dbReference type="WBParaSite" id="SSLN_0001573201-mRNA-1"/>
    </source>
</evidence>
<protein>
    <submittedName>
        <fullName evidence="3">Reverse transcriptase domain-containing protein</fullName>
    </submittedName>
</protein>
<sequence>MFSALLMDAYRDKCPWIRIAYRTDWHFLQSRRMWAPTCVPTTSVLDLLFADDCALHVVTEKAMQRIMDLIATGCAAKTVVMHKPPLSVEFNAVQINVNGALNFVYL</sequence>
<reference evidence="1 2" key="2">
    <citation type="submission" date="2018-11" db="EMBL/GenBank/DDBJ databases">
        <authorList>
            <consortium name="Pathogen Informatics"/>
        </authorList>
    </citation>
    <scope>NUCLEOTIDE SEQUENCE [LARGE SCALE GENOMIC DNA]</scope>
    <source>
        <strain evidence="1 2">NST_G2</strain>
    </source>
</reference>